<dbReference type="Gene3D" id="2.115.10.20">
    <property type="entry name" value="Glycosyl hydrolase domain, family 43"/>
    <property type="match status" value="1"/>
</dbReference>
<gene>
    <name evidence="2" type="ORF">OQ497_11965</name>
</gene>
<dbReference type="PANTHER" id="PTHR48261">
    <property type="entry name" value="ACETYLGLUCOSAMINYLTRANSFERASE"/>
    <property type="match status" value="1"/>
</dbReference>
<comment type="caution">
    <text evidence="2">The sequence shown here is derived from an EMBL/GenBank/DDBJ whole genome shotgun (WGS) entry which is preliminary data.</text>
</comment>
<dbReference type="Proteomes" id="UP001301152">
    <property type="component" value="Unassembled WGS sequence"/>
</dbReference>
<organism evidence="2 3">
    <name type="scientific">Acetobacter thailandicus</name>
    <dbReference type="NCBI Taxonomy" id="1502842"/>
    <lineage>
        <taxon>Bacteria</taxon>
        <taxon>Pseudomonadati</taxon>
        <taxon>Pseudomonadota</taxon>
        <taxon>Alphaproteobacteria</taxon>
        <taxon>Acetobacterales</taxon>
        <taxon>Acetobacteraceae</taxon>
        <taxon>Acetobacter</taxon>
    </lineage>
</organism>
<protein>
    <recommendedName>
        <fullName evidence="1">Glucosamine inositolphosphorylceramide transferase 1 N-terminal domain-containing protein</fullName>
    </recommendedName>
</protein>
<evidence type="ECO:0000259" key="1">
    <source>
        <dbReference type="Pfam" id="PF24793"/>
    </source>
</evidence>
<dbReference type="RefSeq" id="WP_173560306.1">
    <property type="nucleotide sequence ID" value="NZ_JAERKZ010000017.1"/>
</dbReference>
<dbReference type="InterPro" id="IPR004263">
    <property type="entry name" value="Exostosin"/>
</dbReference>
<proteinExistence type="predicted"/>
<dbReference type="Pfam" id="PF24793">
    <property type="entry name" value="GINT1_N"/>
    <property type="match status" value="1"/>
</dbReference>
<accession>A0ABT3QHC5</accession>
<dbReference type="InterPro" id="IPR023296">
    <property type="entry name" value="Glyco_hydro_beta-prop_sf"/>
</dbReference>
<evidence type="ECO:0000313" key="3">
    <source>
        <dbReference type="Proteomes" id="UP001301152"/>
    </source>
</evidence>
<name>A0ABT3QHC5_9PROT</name>
<keyword evidence="3" id="KW-1185">Reference proteome</keyword>
<sequence>MKMLVTELWRLGIVQAPVQTIAAAGSLAPFSVRWIEADRSLCFLADPFGIWRDNKLYLFAEAYDYRSRRGAIVAYVLDASLNIIEYRTVLSEPWHLSYPYVFEADGEIWMLPEGYKSGTLSLYRAVNFPWQWEKVPEFSFPCAAIDATPVFAQGSWWMFYTPPRARTNTLMLAQAERLTGQWKNISSHPIREDISSARMGGTPFYQDGKLIIPVQDCSKTYGGAIRLLSLSPDTLHQPEFTPGAYLQASHKDAPFSDGLHTLSAAGDFTLIDTKRILYGSPHRICVDLGRAWKKRQSRHA</sequence>
<dbReference type="EMBL" id="JAPIUZ010000008">
    <property type="protein sequence ID" value="MCX2564664.1"/>
    <property type="molecule type" value="Genomic_DNA"/>
</dbReference>
<feature type="domain" description="Glucosamine inositolphosphorylceramide transferase 1 N-terminal" evidence="1">
    <location>
        <begin position="39"/>
        <end position="230"/>
    </location>
</feature>
<dbReference type="PANTHER" id="PTHR48261:SF2">
    <property type="entry name" value="ACETYLGLUCOSAMINYLTRANSFERASE"/>
    <property type="match status" value="1"/>
</dbReference>
<reference evidence="2 3" key="1">
    <citation type="submission" date="2022-11" db="EMBL/GenBank/DDBJ databases">
        <title>Genome sequencing of Acetobacter type strain.</title>
        <authorList>
            <person name="Heo J."/>
            <person name="Lee D."/>
            <person name="Han B.-H."/>
            <person name="Hong S.-B."/>
            <person name="Kwon S.-W."/>
        </authorList>
    </citation>
    <scope>NUCLEOTIDE SEQUENCE [LARGE SCALE GENOMIC DNA]</scope>
    <source>
        <strain evidence="2 3">KACC 21253</strain>
    </source>
</reference>
<dbReference type="SUPFAM" id="SSF75005">
    <property type="entry name" value="Arabinanase/levansucrase/invertase"/>
    <property type="match status" value="1"/>
</dbReference>
<evidence type="ECO:0000313" key="2">
    <source>
        <dbReference type="EMBL" id="MCX2564664.1"/>
    </source>
</evidence>
<dbReference type="InterPro" id="IPR056442">
    <property type="entry name" value="GINT1_N"/>
</dbReference>